<dbReference type="AlphaFoldDB" id="A0A0F8YUG7"/>
<evidence type="ECO:0000313" key="1">
    <source>
        <dbReference type="EMBL" id="KKK77405.1"/>
    </source>
</evidence>
<dbReference type="EMBL" id="LAZR01054971">
    <property type="protein sequence ID" value="KKK77405.1"/>
    <property type="molecule type" value="Genomic_DNA"/>
</dbReference>
<comment type="caution">
    <text evidence="1">The sequence shown here is derived from an EMBL/GenBank/DDBJ whole genome shotgun (WGS) entry which is preliminary data.</text>
</comment>
<proteinExistence type="predicted"/>
<name>A0A0F8YUG7_9ZZZZ</name>
<sequence>LIIDSVCKSCGENVTETPISG</sequence>
<feature type="non-terminal residue" evidence="1">
    <location>
        <position position="1"/>
    </location>
</feature>
<protein>
    <submittedName>
        <fullName evidence="1">Uncharacterized protein</fullName>
    </submittedName>
</protein>
<reference evidence="1" key="1">
    <citation type="journal article" date="2015" name="Nature">
        <title>Complex archaea that bridge the gap between prokaryotes and eukaryotes.</title>
        <authorList>
            <person name="Spang A."/>
            <person name="Saw J.H."/>
            <person name="Jorgensen S.L."/>
            <person name="Zaremba-Niedzwiedzka K."/>
            <person name="Martijn J."/>
            <person name="Lind A.E."/>
            <person name="van Eijk R."/>
            <person name="Schleper C."/>
            <person name="Guy L."/>
            <person name="Ettema T.J."/>
        </authorList>
    </citation>
    <scope>NUCLEOTIDE SEQUENCE</scope>
</reference>
<organism evidence="1">
    <name type="scientific">marine sediment metagenome</name>
    <dbReference type="NCBI Taxonomy" id="412755"/>
    <lineage>
        <taxon>unclassified sequences</taxon>
        <taxon>metagenomes</taxon>
        <taxon>ecological metagenomes</taxon>
    </lineage>
</organism>
<gene>
    <name evidence="1" type="ORF">LCGC14_2853930</name>
</gene>
<accession>A0A0F8YUG7</accession>